<feature type="transmembrane region" description="Helical" evidence="7">
    <location>
        <begin position="278"/>
        <end position="302"/>
    </location>
</feature>
<feature type="transmembrane region" description="Helical" evidence="7">
    <location>
        <begin position="191"/>
        <end position="211"/>
    </location>
</feature>
<dbReference type="InterPro" id="IPR017778">
    <property type="entry name" value="ABC_transptr_urea_perm_UrtC"/>
</dbReference>
<evidence type="ECO:0000256" key="1">
    <source>
        <dbReference type="ARBA" id="ARBA00004651"/>
    </source>
</evidence>
<dbReference type="Proteomes" id="UP000252008">
    <property type="component" value="Unassembled WGS sequence"/>
</dbReference>
<evidence type="ECO:0000256" key="6">
    <source>
        <dbReference type="SAM" id="MobiDB-lite"/>
    </source>
</evidence>
<dbReference type="STRING" id="39692.BST38_27285"/>
<dbReference type="GO" id="GO:0005886">
    <property type="term" value="C:plasma membrane"/>
    <property type="evidence" value="ECO:0007669"/>
    <property type="project" value="UniProtKB-SubCell"/>
</dbReference>
<evidence type="ECO:0000256" key="3">
    <source>
        <dbReference type="ARBA" id="ARBA00022692"/>
    </source>
</evidence>
<keyword evidence="3 7" id="KW-0812">Transmembrane</keyword>
<feature type="region of interest" description="Disordered" evidence="6">
    <location>
        <begin position="345"/>
        <end position="368"/>
    </location>
</feature>
<dbReference type="PANTHER" id="PTHR30482">
    <property type="entry name" value="HIGH-AFFINITY BRANCHED-CHAIN AMINO ACID TRANSPORT SYSTEM PERMEASE"/>
    <property type="match status" value="1"/>
</dbReference>
<evidence type="ECO:0000256" key="4">
    <source>
        <dbReference type="ARBA" id="ARBA00022989"/>
    </source>
</evidence>
<protein>
    <submittedName>
        <fullName evidence="8">ABC-type branched-chain amino acid transport system, permease component [Gordonia sp. KTR9]</fullName>
    </submittedName>
</protein>
<proteinExistence type="predicted"/>
<reference evidence="8 9" key="1">
    <citation type="submission" date="2018-05" db="EMBL/GenBank/DDBJ databases">
        <authorList>
            <consortium name="IHU Genomes"/>
        </authorList>
    </citation>
    <scope>NUCLEOTIDE SEQUENCE [LARGE SCALE GENOMIC DNA]</scope>
    <source>
        <strain evidence="8 9">P7335</strain>
    </source>
</reference>
<feature type="transmembrane region" description="Helical" evidence="7">
    <location>
        <begin position="142"/>
        <end position="162"/>
    </location>
</feature>
<keyword evidence="5 7" id="KW-0472">Membrane</keyword>
<feature type="compositionally biased region" description="Basic and acidic residues" evidence="6">
    <location>
        <begin position="347"/>
        <end position="368"/>
    </location>
</feature>
<dbReference type="EMBL" id="UEGS01000001">
    <property type="protein sequence ID" value="SRX81719.1"/>
    <property type="molecule type" value="Genomic_DNA"/>
</dbReference>
<evidence type="ECO:0000313" key="8">
    <source>
        <dbReference type="EMBL" id="SRX81719.1"/>
    </source>
</evidence>
<name>A0A375YL04_MYCPF</name>
<dbReference type="CDD" id="cd06581">
    <property type="entry name" value="TM_PBP1_LivM_like"/>
    <property type="match status" value="1"/>
</dbReference>
<dbReference type="NCBIfam" id="TIGR03408">
    <property type="entry name" value="urea_trans_UrtC"/>
    <property type="match status" value="1"/>
</dbReference>
<dbReference type="GO" id="GO:0015658">
    <property type="term" value="F:branched-chain amino acid transmembrane transporter activity"/>
    <property type="evidence" value="ECO:0007669"/>
    <property type="project" value="InterPro"/>
</dbReference>
<feature type="transmembrane region" description="Helical" evidence="7">
    <location>
        <begin position="12"/>
        <end position="29"/>
    </location>
</feature>
<comment type="subcellular location">
    <subcellularLocation>
        <location evidence="1">Cell membrane</location>
        <topology evidence="1">Multi-pass membrane protein</topology>
    </subcellularLocation>
</comment>
<dbReference type="AlphaFoldDB" id="A0A375YL04"/>
<accession>A0A375YL04</accession>
<evidence type="ECO:0000313" key="9">
    <source>
        <dbReference type="Proteomes" id="UP000252008"/>
    </source>
</evidence>
<organism evidence="8 9">
    <name type="scientific">Mycolicibacterium parafortuitum</name>
    <name type="common">Mycobacterium parafortuitum</name>
    <dbReference type="NCBI Taxonomy" id="39692"/>
    <lineage>
        <taxon>Bacteria</taxon>
        <taxon>Bacillati</taxon>
        <taxon>Actinomycetota</taxon>
        <taxon>Actinomycetes</taxon>
        <taxon>Mycobacteriales</taxon>
        <taxon>Mycobacteriaceae</taxon>
        <taxon>Mycolicibacterium</taxon>
    </lineage>
</organism>
<feature type="transmembrane region" description="Helical" evidence="7">
    <location>
        <begin position="36"/>
        <end position="54"/>
    </location>
</feature>
<dbReference type="InterPro" id="IPR001851">
    <property type="entry name" value="ABC_transp_permease"/>
</dbReference>
<dbReference type="RefSeq" id="WP_083146652.1">
    <property type="nucleotide sequence ID" value="NZ_MVID01000039.1"/>
</dbReference>
<evidence type="ECO:0000256" key="2">
    <source>
        <dbReference type="ARBA" id="ARBA00022475"/>
    </source>
</evidence>
<feature type="transmembrane region" description="Helical" evidence="7">
    <location>
        <begin position="241"/>
        <end position="266"/>
    </location>
</feature>
<sequence>MRTVLGRWQTWAGFGVAALVLFVVAPAVLSDFRLSLLGKFLCFAIVAVGIGLAWGRGGMLVLGQGVFFGLGGYMMAMHLKIADAELRGDAVPDFMQIQGVRELPGYWTPFASPVVTLIAIVVIPTGIAVALGLGVFKRKVKGAYFAILSQALAAALAILLVGQTSLGGSNGLNRFRTFFGFTLNDPVNRKMLYFIAAAVLLIVVAVVRQLMQSRYGELLVAVRDGEERVRFLGYDPANIKVVAYAVAALFASIAGALFAPIVGFIAPSQVGILPSIAFLIGVAIGGRATLLGPVLGAIGVAWAQTLFSERFPSAWTYGQGLLFILVVGFLPAGLAGLGVYLKRRRKADTSSDKAPDSDPDAEKVGATS</sequence>
<feature type="transmembrane region" description="Helical" evidence="7">
    <location>
        <begin position="60"/>
        <end position="79"/>
    </location>
</feature>
<dbReference type="PANTHER" id="PTHR30482:SF4">
    <property type="entry name" value="SLR1201 PROTEIN"/>
    <property type="match status" value="1"/>
</dbReference>
<keyword evidence="4 7" id="KW-1133">Transmembrane helix</keyword>
<feature type="transmembrane region" description="Helical" evidence="7">
    <location>
        <begin position="322"/>
        <end position="341"/>
    </location>
</feature>
<gene>
    <name evidence="8" type="ORF">MPP7335_03475</name>
</gene>
<dbReference type="Pfam" id="PF02653">
    <property type="entry name" value="BPD_transp_2"/>
    <property type="match status" value="1"/>
</dbReference>
<evidence type="ECO:0000256" key="7">
    <source>
        <dbReference type="SAM" id="Phobius"/>
    </source>
</evidence>
<evidence type="ECO:0000256" key="5">
    <source>
        <dbReference type="ARBA" id="ARBA00023136"/>
    </source>
</evidence>
<keyword evidence="9" id="KW-1185">Reference proteome</keyword>
<keyword evidence="2" id="KW-1003">Cell membrane</keyword>
<feature type="transmembrane region" description="Helical" evidence="7">
    <location>
        <begin position="114"/>
        <end position="136"/>
    </location>
</feature>
<dbReference type="InterPro" id="IPR043428">
    <property type="entry name" value="LivM-like"/>
</dbReference>